<dbReference type="STRING" id="1314781.A0A165G1F3"/>
<evidence type="ECO:0000313" key="3">
    <source>
        <dbReference type="EMBL" id="KZV89844.1"/>
    </source>
</evidence>
<dbReference type="Pfam" id="PF01417">
    <property type="entry name" value="ENTH"/>
    <property type="match status" value="1"/>
</dbReference>
<dbReference type="AlphaFoldDB" id="A0A165G1F3"/>
<dbReference type="SMART" id="SM00273">
    <property type="entry name" value="ENTH"/>
    <property type="match status" value="1"/>
</dbReference>
<dbReference type="SUPFAM" id="SSF48464">
    <property type="entry name" value="ENTH/VHS domain"/>
    <property type="match status" value="1"/>
</dbReference>
<evidence type="ECO:0000259" key="2">
    <source>
        <dbReference type="PROSITE" id="PS50942"/>
    </source>
</evidence>
<proteinExistence type="predicted"/>
<dbReference type="Proteomes" id="UP000077266">
    <property type="component" value="Unassembled WGS sequence"/>
</dbReference>
<dbReference type="PROSITE" id="PS50942">
    <property type="entry name" value="ENTH"/>
    <property type="match status" value="1"/>
</dbReference>
<reference evidence="3 4" key="1">
    <citation type="journal article" date="2016" name="Mol. Biol. Evol.">
        <title>Comparative Genomics of Early-Diverging Mushroom-Forming Fungi Provides Insights into the Origins of Lignocellulose Decay Capabilities.</title>
        <authorList>
            <person name="Nagy L.G."/>
            <person name="Riley R."/>
            <person name="Tritt A."/>
            <person name="Adam C."/>
            <person name="Daum C."/>
            <person name="Floudas D."/>
            <person name="Sun H."/>
            <person name="Yadav J.S."/>
            <person name="Pangilinan J."/>
            <person name="Larsson K.H."/>
            <person name="Matsuura K."/>
            <person name="Barry K."/>
            <person name="Labutti K."/>
            <person name="Kuo R."/>
            <person name="Ohm R.A."/>
            <person name="Bhattacharya S.S."/>
            <person name="Shirouzu T."/>
            <person name="Yoshinaga Y."/>
            <person name="Martin F.M."/>
            <person name="Grigoriev I.V."/>
            <person name="Hibbett D.S."/>
        </authorList>
    </citation>
    <scope>NUCLEOTIDE SEQUENCE [LARGE SCALE GENOMIC DNA]</scope>
    <source>
        <strain evidence="3 4">HHB12029</strain>
    </source>
</reference>
<dbReference type="InParanoid" id="A0A165G1F3"/>
<feature type="region of interest" description="Disordered" evidence="1">
    <location>
        <begin position="1"/>
        <end position="23"/>
    </location>
</feature>
<feature type="domain" description="ENTH" evidence="2">
    <location>
        <begin position="18"/>
        <end position="149"/>
    </location>
</feature>
<dbReference type="Gene3D" id="1.25.40.90">
    <property type="match status" value="1"/>
</dbReference>
<evidence type="ECO:0000313" key="4">
    <source>
        <dbReference type="Proteomes" id="UP000077266"/>
    </source>
</evidence>
<organism evidence="3 4">
    <name type="scientific">Exidia glandulosa HHB12029</name>
    <dbReference type="NCBI Taxonomy" id="1314781"/>
    <lineage>
        <taxon>Eukaryota</taxon>
        <taxon>Fungi</taxon>
        <taxon>Dikarya</taxon>
        <taxon>Basidiomycota</taxon>
        <taxon>Agaricomycotina</taxon>
        <taxon>Agaricomycetes</taxon>
        <taxon>Auriculariales</taxon>
        <taxon>Exidiaceae</taxon>
        <taxon>Exidia</taxon>
    </lineage>
</organism>
<dbReference type="InterPro" id="IPR013809">
    <property type="entry name" value="ENTH"/>
</dbReference>
<dbReference type="InterPro" id="IPR008942">
    <property type="entry name" value="ENTH_VHS"/>
</dbReference>
<evidence type="ECO:0000256" key="1">
    <source>
        <dbReference type="SAM" id="MobiDB-lite"/>
    </source>
</evidence>
<keyword evidence="4" id="KW-1185">Reference proteome</keyword>
<sequence>MADEDQTLRPTGPQERASLPDGSIDIPAKIVSATSRSSRAMSREDVEEILDLVSDQTNCSLVFDALAKRLRVKNDWRCIVKALLLVQLMIHRGLDDVIRQLRERSLLLETLQLFPPVYEGDMNKGTIVRIRAVEVLGLLRGALPAGDTQVSEGSTVHYDAREDV</sequence>
<name>A0A165G1F3_EXIGL</name>
<accession>A0A165G1F3</accession>
<dbReference type="EMBL" id="KV426062">
    <property type="protein sequence ID" value="KZV89844.1"/>
    <property type="molecule type" value="Genomic_DNA"/>
</dbReference>
<protein>
    <recommendedName>
        <fullName evidence="2">ENTH domain-containing protein</fullName>
    </recommendedName>
</protein>
<gene>
    <name evidence="3" type="ORF">EXIGLDRAFT_838232</name>
</gene>